<comment type="caution">
    <text evidence="1">The sequence shown here is derived from an EMBL/GenBank/DDBJ whole genome shotgun (WGS) entry which is preliminary data.</text>
</comment>
<proteinExistence type="predicted"/>
<evidence type="ECO:0000313" key="1">
    <source>
        <dbReference type="EMBL" id="KAL2288169.1"/>
    </source>
</evidence>
<gene>
    <name evidence="1" type="ORF">FJTKL_04276</name>
</gene>
<keyword evidence="2" id="KW-1185">Reference proteome</keyword>
<dbReference type="EMBL" id="JBAWTH010000017">
    <property type="protein sequence ID" value="KAL2288169.1"/>
    <property type="molecule type" value="Genomic_DNA"/>
</dbReference>
<dbReference type="Proteomes" id="UP001600888">
    <property type="component" value="Unassembled WGS sequence"/>
</dbReference>
<evidence type="ECO:0000313" key="2">
    <source>
        <dbReference type="Proteomes" id="UP001600888"/>
    </source>
</evidence>
<sequence>MGISWRVSCPSLFLCAHEIVPACPKLLCRHRASSPPLERLTPCLPRDDGFRRVHGLAQITCVFGQSPCPRTADGVRTYLALRKCPEFNDHCDQIVQGGVCPLVGQDGGKCGQGQES</sequence>
<organism evidence="1 2">
    <name type="scientific">Diaporthe vaccinii</name>
    <dbReference type="NCBI Taxonomy" id="105482"/>
    <lineage>
        <taxon>Eukaryota</taxon>
        <taxon>Fungi</taxon>
        <taxon>Dikarya</taxon>
        <taxon>Ascomycota</taxon>
        <taxon>Pezizomycotina</taxon>
        <taxon>Sordariomycetes</taxon>
        <taxon>Sordariomycetidae</taxon>
        <taxon>Diaporthales</taxon>
        <taxon>Diaporthaceae</taxon>
        <taxon>Diaporthe</taxon>
        <taxon>Diaporthe eres species complex</taxon>
    </lineage>
</organism>
<name>A0ABR4F0F4_9PEZI</name>
<reference evidence="1 2" key="1">
    <citation type="submission" date="2024-03" db="EMBL/GenBank/DDBJ databases">
        <title>A high-quality draft genome sequence of Diaporthe vaccinii, a causative agent of upright dieback and viscid rot disease in cranberry plants.</title>
        <authorList>
            <person name="Sarrasin M."/>
            <person name="Lang B.F."/>
            <person name="Burger G."/>
        </authorList>
    </citation>
    <scope>NUCLEOTIDE SEQUENCE [LARGE SCALE GENOMIC DNA]</scope>
    <source>
        <strain evidence="1 2">IS7</strain>
    </source>
</reference>
<accession>A0ABR4F0F4</accession>
<protein>
    <submittedName>
        <fullName evidence="1">Uncharacterized protein</fullName>
    </submittedName>
</protein>